<comment type="caution">
    <text evidence="2">The sequence shown here is derived from an EMBL/GenBank/DDBJ whole genome shotgun (WGS) entry which is preliminary data.</text>
</comment>
<dbReference type="InterPro" id="IPR007110">
    <property type="entry name" value="Ig-like_dom"/>
</dbReference>
<dbReference type="EMBL" id="JADKFW010000015">
    <property type="protein sequence ID" value="MBK9719124.1"/>
    <property type="molecule type" value="Genomic_DNA"/>
</dbReference>
<feature type="domain" description="Ig-like" evidence="1">
    <location>
        <begin position="3"/>
        <end position="76"/>
    </location>
</feature>
<dbReference type="PROSITE" id="PS50835">
    <property type="entry name" value="IG_LIKE"/>
    <property type="match status" value="1"/>
</dbReference>
<dbReference type="InterPro" id="IPR035986">
    <property type="entry name" value="PKD_dom_sf"/>
</dbReference>
<dbReference type="Gene3D" id="2.60.40.740">
    <property type="match status" value="3"/>
</dbReference>
<accession>A0A9D7XEI2</accession>
<sequence length="2454" mass="244116">MNPSPSVIINGTTTFCEGNTSQLTTAVSGGTPGYTYLWSTGATSTFITVSTSGSYSVTVTDTKGCTASASKTVTVNPKPIVKIDGNQVICLGNSTVFTASPSNGTPPYTYLWSNSATTQSITINTAGTYVVTVTDSKGCTATASRVLTVNPKPTVTISGTNVICTGTNTVFTANASGGTSPYSYLWSNSATTQSITVSSAGNYFVTVNDLNGCTGSANITLTINTITPGSIAADQTICSGGDPAGFTSVAATGSGTITYQWQSSTTGCNGTFSNIAGATLATYDVPSGLTVTTSYRRVATSTLNGVACSANSNCITVTVNDLTPGSIAADQTICSGGDPAAFTSVAATGSGTITYQWQSSTTGCNGTFSNIAGATLATYDVPSGLTVTTSYRRVATSTLNGVACSANSNCITVTVNNLTPGSIAADQTICSGGDPAGFTSVAATGSGTITYQWQSSTTGCNGTFSNIAGATLATYDVPSGLTVTTSYRRVATSTLNGVACSANSNCITVTVNNLTPGSIAADQTICSGGDPAGFTSVAATGSGTITYQWQSSTTGCNGTFSNIAGATLATYDVPSGLTVTTSYRRVATSTLNGVACSANSNCITVTVNDLTPGSIAADQTICSGGDPAGFTSVAATGSGTITYQWQSSTTGCNGTFSNIAGATLATYDVPSGLTVTTSYRRVATSTLNGVACSANSNCITVTVNNLTPGSIAADQTICSGGDPAGFTSVAATGSGTITYQWQSSTTGCNGTFSNIAGATLATYDVPSGLTVTTSYRRVATSTLNGVACSANSNCITVTVNDLTPGSIAADQTICSGGDPAGFTSVAATGSGTITYQWQSSTTGCNGTFSNIAGATLATYDVPSGLTVTTSYRRVATSTLNGVACSANSNCITVTVNDLTPGSIAADQTICSGGDPAGFTSVAATGSGTITYQWQSSTTGCNGTFSNIAGATLATYDVPSGLTVTTSYRRVATSTLNGVACSANSNCITVTVNNLTPGSIAADQTICSGGDPAAFTSVAATGSGTISYQWQSSTTGCNGTFSNIAGATLATYDVPSGLTVTTSYRRVATSTLNGVACSANSNCITVTVNNLTPGSIAADQTICSGGDPAGFTSVAATGSGTITYQWQSSTTGCNGTFSNIAGATLATYDVPSGLTVTTSYRRVATSTLNGVACSANSNCITVTVNNLTPGSIAADQTICSGGDPAGFTSVAATGSGTITYQWQSSTTGCNGTFGNIAGATLATYDVPSGLTVTTSYRRVATSTLNGVACSANSNCITVTVNDLTPGSIAADQTICSGGDPAGFTSVAATGSGTITYQWQSSTTGCNGTFSNIAGATLATYDVPSGLTVTTSYRRVATSTLNGVACSANSNCITVTVNDLTPGSIAADQTICSGGDPAGFTSVAATGSGTITYQWQSSTTGCNGTFSNIAGATLATYDVPSGLTVTTSYRRVATSTLNGVACSANSNCITVTVNNLTPGSIAADQTICSGGDPAAFTSVAATGSGTITYQWQSSTTGCNGTFSNIAGATLATYDVPSGLTVTTSYRRVATSTLNGVACSANSNCITVTVNDLTPGSIAADQTICSGGDPAGFTSVAATGSGTITYQWQSSTTGCNGTFSNIAGATLATYDVPSGLTVTTSYRRVATSTLNGVSCSANSNCITVTVNNLTPGSIAADQTICSGGDPAAFTSVAATGSGTITYQWQSSTTGCNGTFSNIAGATLATYDVPSGLTVTTSYRRVATSTLNGVACSANSNCITVTVNDLTPGSIAADQTICSGGDPAAFTSVAATGSGTISYQWQSSTTGCNGTFSNIAGATLATYDVPSGLTVTTSYRRVATSTLNGVACSANSNCITVTVNDLTPGSIAADQTICSGGDPAGFTSVAATGSGTITYQWQSSTTGCNGTFSNIAGATLATYDVPSGLTVTTSYRRVATSTLNGVACSANSNCITVTVNDLTPGSIAADQTICSGGDPAGFTSVAATGSGTITYQWQSSTTGCNGTFSNIAGATLATYDVPSGLTVTTSYRRVATSTLNGVACSANSNCITVTVNDLTPGSIAADQTICSGGDPAGFTSVAATGSGTITYQWQSSTTGCNGTFSNIAGATLATYDVPSGLTVTTSYRRVATSTLNGVACSANSNCITVTVNNLTPGSIAADQTICSGGDPAAFTSVAATGSGTITYQWQSSTTGCNGTFSNIAGATSATYDVPSGLTVTTSYRRVATSTLNGVACSANSNCITVTVNDLTPGSIAADQTICSGGDPAAFTSVAATGSGTITYQWQSSTTGCNGTFSNIAGATLATYDVPSGLTVTTSYRRVATSTLNGVACSANSNCITVTVNDLTPGSIAADQTICSGGDPAAFTSVAATGSGTITYQWQSSTTGCNGTFSNIAGATLATYDVPSGLTVTTSYRRVATSTLNGVACSANSNCITVTVNDLTPEHRKWNDNIPMAVQHDRM</sequence>
<gene>
    <name evidence="2" type="ORF">IPO85_16720</name>
</gene>
<organism evidence="2 3">
    <name type="scientific">Candidatus Defluviibacterium haderslevense</name>
    <dbReference type="NCBI Taxonomy" id="2981993"/>
    <lineage>
        <taxon>Bacteria</taxon>
        <taxon>Pseudomonadati</taxon>
        <taxon>Bacteroidota</taxon>
        <taxon>Saprospiria</taxon>
        <taxon>Saprospirales</taxon>
        <taxon>Saprospiraceae</taxon>
        <taxon>Candidatus Defluviibacterium</taxon>
    </lineage>
</organism>
<evidence type="ECO:0000313" key="3">
    <source>
        <dbReference type="Proteomes" id="UP000808349"/>
    </source>
</evidence>
<dbReference type="Proteomes" id="UP000808349">
    <property type="component" value="Unassembled WGS sequence"/>
</dbReference>
<evidence type="ECO:0000313" key="2">
    <source>
        <dbReference type="EMBL" id="MBK9719124.1"/>
    </source>
</evidence>
<evidence type="ECO:0000259" key="1">
    <source>
        <dbReference type="PROSITE" id="PS50835"/>
    </source>
</evidence>
<name>A0A9D7XEI2_9BACT</name>
<protein>
    <recommendedName>
        <fullName evidence="1">Ig-like domain-containing protein</fullName>
    </recommendedName>
</protein>
<dbReference type="SUPFAM" id="SSF49299">
    <property type="entry name" value="PKD domain"/>
    <property type="match status" value="1"/>
</dbReference>
<proteinExistence type="predicted"/>
<reference evidence="2 3" key="1">
    <citation type="submission" date="2020-10" db="EMBL/GenBank/DDBJ databases">
        <title>Connecting structure to function with the recovery of over 1000 high-quality activated sludge metagenome-assembled genomes encoding full-length rRNA genes using long-read sequencing.</title>
        <authorList>
            <person name="Singleton C.M."/>
            <person name="Petriglieri F."/>
            <person name="Kristensen J.M."/>
            <person name="Kirkegaard R.H."/>
            <person name="Michaelsen T.Y."/>
            <person name="Andersen M.H."/>
            <person name="Karst S.M."/>
            <person name="Dueholm M.S."/>
            <person name="Nielsen P.H."/>
            <person name="Albertsen M."/>
        </authorList>
    </citation>
    <scope>NUCLEOTIDE SEQUENCE [LARGE SCALE GENOMIC DNA]</scope>
    <source>
        <strain evidence="2">Ribe_18-Q3-R11-54_BAT3C.373</strain>
    </source>
</reference>